<sequence>MGFLEATGGGVRQRCPGQVIDAADPKVLAWVDVYSGLAQTEDPPELVVDSLEALDSDQVAAAFVEQYLWVHAPWAPVSPGAPRRALAEVAAATVADVDRACSSGVWWDGRLAATVLVFAADDGWEAVAETVVPDVTAVGVPGHLTGVALLRRALARSFAEIAQRSAGPSAHVEFDGHVDDPHLQPALDGVPLAAVRPLLLVQAP</sequence>
<gene>
    <name evidence="1" type="ORF">BXY45_12812</name>
</gene>
<organism evidence="1 2">
    <name type="scientific">Quadrisphaera granulorum</name>
    <dbReference type="NCBI Taxonomy" id="317664"/>
    <lineage>
        <taxon>Bacteria</taxon>
        <taxon>Bacillati</taxon>
        <taxon>Actinomycetota</taxon>
        <taxon>Actinomycetes</taxon>
        <taxon>Kineosporiales</taxon>
        <taxon>Kineosporiaceae</taxon>
        <taxon>Quadrisphaera</taxon>
    </lineage>
</organism>
<comment type="caution">
    <text evidence="1">The sequence shown here is derived from an EMBL/GenBank/DDBJ whole genome shotgun (WGS) entry which is preliminary data.</text>
</comment>
<dbReference type="EMBL" id="QGDQ01000028">
    <property type="protein sequence ID" value="PWJ48810.1"/>
    <property type="molecule type" value="Genomic_DNA"/>
</dbReference>
<dbReference type="AlphaFoldDB" id="A0A315ZV37"/>
<accession>A0A315ZV37</accession>
<dbReference type="OrthoDB" id="4922351at2"/>
<protein>
    <submittedName>
        <fullName evidence="1">Uncharacterized protein</fullName>
    </submittedName>
</protein>
<proteinExistence type="predicted"/>
<reference evidence="1 2" key="1">
    <citation type="submission" date="2018-03" db="EMBL/GenBank/DDBJ databases">
        <title>Genomic Encyclopedia of Archaeal and Bacterial Type Strains, Phase II (KMG-II): from individual species to whole genera.</title>
        <authorList>
            <person name="Goeker M."/>
        </authorList>
    </citation>
    <scope>NUCLEOTIDE SEQUENCE [LARGE SCALE GENOMIC DNA]</scope>
    <source>
        <strain evidence="1 2">DSM 44889</strain>
    </source>
</reference>
<dbReference type="RefSeq" id="WP_109775926.1">
    <property type="nucleotide sequence ID" value="NZ_QGDQ01000028.1"/>
</dbReference>
<dbReference type="Proteomes" id="UP000245469">
    <property type="component" value="Unassembled WGS sequence"/>
</dbReference>
<name>A0A315ZV37_9ACTN</name>
<keyword evidence="2" id="KW-1185">Reference proteome</keyword>
<evidence type="ECO:0000313" key="2">
    <source>
        <dbReference type="Proteomes" id="UP000245469"/>
    </source>
</evidence>
<evidence type="ECO:0000313" key="1">
    <source>
        <dbReference type="EMBL" id="PWJ48810.1"/>
    </source>
</evidence>